<dbReference type="PIRSF" id="PIRSF019083">
    <property type="entry name" value="UCP019083_VanZ"/>
    <property type="match status" value="1"/>
</dbReference>
<name>A0ABW5Y2P6_9BACL</name>
<reference evidence="4" key="1">
    <citation type="journal article" date="2019" name="Int. J. Syst. Evol. Microbiol.">
        <title>The Global Catalogue of Microorganisms (GCM) 10K type strain sequencing project: providing services to taxonomists for standard genome sequencing and annotation.</title>
        <authorList>
            <consortium name="The Broad Institute Genomics Platform"/>
            <consortium name="The Broad Institute Genome Sequencing Center for Infectious Disease"/>
            <person name="Wu L."/>
            <person name="Ma J."/>
        </authorList>
    </citation>
    <scope>NUCLEOTIDE SEQUENCE [LARGE SCALE GENOMIC DNA]</scope>
    <source>
        <strain evidence="4">KCTC 33522</strain>
    </source>
</reference>
<sequence>MRFIKFLPLIVLIIIIFISSATPYQQQSIVPDLMKWLPGEPLNSILSRIHIPYYGMDISVETRGYYYFLEFLVRKFAHITAFGAIAIAVYIALSKRRLRYVLSLVVTFFFACIDELHQHFTSGRTASMQDVFLDTFGGILWLTIFVLIARKVKKSPTKKETAQ</sequence>
<evidence type="ECO:0000313" key="4">
    <source>
        <dbReference type="Proteomes" id="UP001597568"/>
    </source>
</evidence>
<dbReference type="Proteomes" id="UP001597568">
    <property type="component" value="Unassembled WGS sequence"/>
</dbReference>
<dbReference type="RefSeq" id="WP_380148211.1">
    <property type="nucleotide sequence ID" value="NZ_JBHUOR010000119.1"/>
</dbReference>
<keyword evidence="1" id="KW-0812">Transmembrane</keyword>
<evidence type="ECO:0000259" key="2">
    <source>
        <dbReference type="Pfam" id="PF04892"/>
    </source>
</evidence>
<dbReference type="Pfam" id="PF04892">
    <property type="entry name" value="VanZ"/>
    <property type="match status" value="1"/>
</dbReference>
<dbReference type="InterPro" id="IPR016747">
    <property type="entry name" value="Phosphotransbutyrylase"/>
</dbReference>
<dbReference type="NCBIfam" id="NF037970">
    <property type="entry name" value="vanZ_1"/>
    <property type="match status" value="1"/>
</dbReference>
<feature type="domain" description="VanZ-like" evidence="2">
    <location>
        <begin position="7"/>
        <end position="148"/>
    </location>
</feature>
<dbReference type="InterPro" id="IPR006976">
    <property type="entry name" value="VanZ-like"/>
</dbReference>
<comment type="caution">
    <text evidence="3">The sequence shown here is derived from an EMBL/GenBank/DDBJ whole genome shotgun (WGS) entry which is preliminary data.</text>
</comment>
<evidence type="ECO:0000256" key="1">
    <source>
        <dbReference type="SAM" id="Phobius"/>
    </source>
</evidence>
<keyword evidence="1" id="KW-0472">Membrane</keyword>
<protein>
    <submittedName>
        <fullName evidence="3">VanZ family protein</fullName>
    </submittedName>
</protein>
<keyword evidence="4" id="KW-1185">Reference proteome</keyword>
<feature type="transmembrane region" description="Helical" evidence="1">
    <location>
        <begin position="76"/>
        <end position="93"/>
    </location>
</feature>
<dbReference type="EMBL" id="JBHUOR010000119">
    <property type="protein sequence ID" value="MFD2869511.1"/>
    <property type="molecule type" value="Genomic_DNA"/>
</dbReference>
<feature type="transmembrane region" description="Helical" evidence="1">
    <location>
        <begin position="131"/>
        <end position="149"/>
    </location>
</feature>
<evidence type="ECO:0000313" key="3">
    <source>
        <dbReference type="EMBL" id="MFD2869511.1"/>
    </source>
</evidence>
<accession>A0ABW5Y2P6</accession>
<feature type="transmembrane region" description="Helical" evidence="1">
    <location>
        <begin position="100"/>
        <end position="119"/>
    </location>
</feature>
<proteinExistence type="predicted"/>
<keyword evidence="1" id="KW-1133">Transmembrane helix</keyword>
<gene>
    <name evidence="3" type="ORF">ACFSY7_13535</name>
</gene>
<organism evidence="3 4">
    <name type="scientific">Kurthia populi</name>
    <dbReference type="NCBI Taxonomy" id="1562132"/>
    <lineage>
        <taxon>Bacteria</taxon>
        <taxon>Bacillati</taxon>
        <taxon>Bacillota</taxon>
        <taxon>Bacilli</taxon>
        <taxon>Bacillales</taxon>
        <taxon>Caryophanaceae</taxon>
        <taxon>Kurthia</taxon>
    </lineage>
</organism>